<evidence type="ECO:0000256" key="1">
    <source>
        <dbReference type="SAM" id="MobiDB-lite"/>
    </source>
</evidence>
<feature type="compositionally biased region" description="Acidic residues" evidence="1">
    <location>
        <begin position="961"/>
        <end position="998"/>
    </location>
</feature>
<feature type="compositionally biased region" description="Basic and acidic residues" evidence="1">
    <location>
        <begin position="1462"/>
        <end position="1473"/>
    </location>
</feature>
<comment type="caution">
    <text evidence="2">The sequence shown here is derived from an EMBL/GenBank/DDBJ whole genome shotgun (WGS) entry which is preliminary data.</text>
</comment>
<feature type="compositionally biased region" description="Basic and acidic residues" evidence="1">
    <location>
        <begin position="1480"/>
        <end position="1497"/>
    </location>
</feature>
<reference evidence="2" key="1">
    <citation type="submission" date="2020-06" db="EMBL/GenBank/DDBJ databases">
        <authorList>
            <person name="Onetto C."/>
        </authorList>
    </citation>
    <scope>NUCLEOTIDE SEQUENCE</scope>
</reference>
<feature type="compositionally biased region" description="Polar residues" evidence="1">
    <location>
        <begin position="1338"/>
        <end position="1380"/>
    </location>
</feature>
<accession>A0A9N8KJ22</accession>
<dbReference type="InterPro" id="IPR036915">
    <property type="entry name" value="Cyclin-like_sf"/>
</dbReference>
<dbReference type="EMBL" id="CAINUL010000014">
    <property type="protein sequence ID" value="CAD0111741.1"/>
    <property type="molecule type" value="Genomic_DNA"/>
</dbReference>
<feature type="non-terminal residue" evidence="2">
    <location>
        <position position="1"/>
    </location>
</feature>
<dbReference type="CDD" id="cd00043">
    <property type="entry name" value="CYCLIN_SF"/>
    <property type="match status" value="1"/>
</dbReference>
<keyword evidence="3" id="KW-1185">Reference proteome</keyword>
<feature type="region of interest" description="Disordered" evidence="1">
    <location>
        <begin position="617"/>
        <end position="640"/>
    </location>
</feature>
<feature type="region of interest" description="Disordered" evidence="1">
    <location>
        <begin position="320"/>
        <end position="340"/>
    </location>
</feature>
<dbReference type="OrthoDB" id="4850289at2759"/>
<dbReference type="SUPFAM" id="SSF47954">
    <property type="entry name" value="Cyclin-like"/>
    <property type="match status" value="1"/>
</dbReference>
<feature type="compositionally biased region" description="Basic residues" evidence="1">
    <location>
        <begin position="1554"/>
        <end position="1572"/>
    </location>
</feature>
<evidence type="ECO:0000313" key="3">
    <source>
        <dbReference type="Proteomes" id="UP000745764"/>
    </source>
</evidence>
<proteinExistence type="predicted"/>
<dbReference type="PANTHER" id="PTHR24216">
    <property type="entry name" value="PAXILLIN-RELATED"/>
    <property type="match status" value="1"/>
</dbReference>
<feature type="region of interest" description="Disordered" evidence="1">
    <location>
        <begin position="1331"/>
        <end position="1583"/>
    </location>
</feature>
<feature type="region of interest" description="Disordered" evidence="1">
    <location>
        <begin position="744"/>
        <end position="764"/>
    </location>
</feature>
<feature type="compositionally biased region" description="Acidic residues" evidence="1">
    <location>
        <begin position="1006"/>
        <end position="1019"/>
    </location>
</feature>
<organism evidence="2 3">
    <name type="scientific">Aureobasidium uvarum</name>
    <dbReference type="NCBI Taxonomy" id="2773716"/>
    <lineage>
        <taxon>Eukaryota</taxon>
        <taxon>Fungi</taxon>
        <taxon>Dikarya</taxon>
        <taxon>Ascomycota</taxon>
        <taxon>Pezizomycotina</taxon>
        <taxon>Dothideomycetes</taxon>
        <taxon>Dothideomycetidae</taxon>
        <taxon>Dothideales</taxon>
        <taxon>Saccotheciaceae</taxon>
        <taxon>Aureobasidium</taxon>
    </lineage>
</organism>
<feature type="compositionally biased region" description="Acidic residues" evidence="1">
    <location>
        <begin position="927"/>
        <end position="940"/>
    </location>
</feature>
<sequence>PRWAHAVQNPKDTREVKYNAEVTAELNSYEALAIVDKQPGSLVINNLRDWEKDAVYQIAAPHRSGGDFSLTPLKWSSPEKHIVRKPSAEEQMAVLNFGKLIGSLAGGKIVKVPYAEEFTGAIPVMDTEVPGEKFYYLPAQIEQLAMNWRYFETKPSYIVMKAGEMPSYVFWKRKAEFAPSYTEAELLEHHRNIRSGAPTPEARHSPLDATAPVASPAPLAINVDNAAEVSKEKQAQRVWEVFDPRLEQDPIEFLEFYNTCLYGRKGIRSKLMLREADIDRVNYISPCLAHNHKEPAKESEGAAVEEIAMDIDPVRNAPSPKIVRPSASQPSDAVAPKPWVQPGPIADDDPSWLGFFARQDKETQIRNARMRPKPVFTTEFCNLPCTTTLNPKKAVLTRELYDKYYHRAVLAHREIESRSKCCLACGLQWTKCTTTRYNHYKQHRAELKLYLNHFQNENPLMEDPLRVENLDAAKTSTVKGVPEINWFKELETIILNMENELLERQQTCRICDKHVDFGDESMADHYQKHADQRKQLRTVGAIVSSVPDTPTAVIVTSNGATILPTSTSEKSSPARSYHKPSYTPPLIRKVQAEERKRKSDLAAVAIMMADKAKELQETGTIQSTLPSPISLTSMSNSSRPVFTAPNDVMDTTEDGPIHSNIVGKTTARLALEPWMKPTTPKSMSPVATADDMDFLSGKDAYTVPTMSADTERAVRAGHRPAKRARLSPKIQTSVIEVEDDDTDLYTAPSPVASVEEEKAESSPEDPELVAALSQLKNYCEATNVPSKALENAHAMVVVCYHSGDYKEIPIALLLLACVYYACRNNGSSRSFQELSKAGYTPEAIREAVESLPEHFLESRIFASPRSKQRLASREAKNRQVLPEALDDDIDLYTSHAPGSAAAVEEEADYDHTEIIQAIRSNSGELVALDDSESIESEEGEEVPREFGLCEPGRGPVHGLDSDEDEDTDGDEDAEDNGDADDKEDSGDKEDADANEDVDEVPKQDGADEGNDSEDFDDSTSEDFWFADEDALDFDGGFDVDQMVDAATHDLNLIPEQLFQARDATKALVRGIREDSVSTRKHGLHQREWTQNAVRNLFVPCEEEPVLDAARILAHATGNRNLRKMNLNLQQAFSAVDMTNALVHSFQTDEEGPPSDSTTEQWIEGWVVDHLYNLNKVLERKRSTKTPTKRAEFSFKDVHVDTSDLLNGVRLELYDLWRIIIKAKEAFEQLVAANRKGPLSEIKYRVVEASPRHDGLDLEHEDLEIDQLLTDALDWGCGANNLKILSDRALEMAIEKVKAERASHSEGHPVIARTRIVREVQAFVRSEIEAEKRWRRKQGQTTPTPSSAKWSTEASASRTPRTPINSPWTPVAPQASNSSDFSGKRKRPAPLPTPASNRKRKGSDDFFQPGPPTPFNPDEVSPRMRKMPRRSDDPLYRPGSALFDPTTPPSTPKPGKRSSIQKATDRTAKKVEKTLKKKQAKKAEKKAAKKAEKIEDKKGKKVTFDAALGSMTSSPKPSSSPPKSSPQVMITKKARSPSPAPAKNATKVVGSKSSRGVKKSAAKSGVKKTATKSKKTDVVAAATRPKRQAAIEAEKSFGKTKIIG</sequence>
<gene>
    <name evidence="2" type="ORF">AWRI4620_LOCUS5996</name>
</gene>
<feature type="region of interest" description="Disordered" evidence="1">
    <location>
        <begin position="927"/>
        <end position="1019"/>
    </location>
</feature>
<protein>
    <submittedName>
        <fullName evidence="2">Uncharacterized protein</fullName>
    </submittedName>
</protein>
<name>A0A9N8KJ22_9PEZI</name>
<dbReference type="Proteomes" id="UP000745764">
    <property type="component" value="Unassembled WGS sequence"/>
</dbReference>
<evidence type="ECO:0000313" key="2">
    <source>
        <dbReference type="EMBL" id="CAD0111741.1"/>
    </source>
</evidence>
<dbReference type="PANTHER" id="PTHR24216:SF65">
    <property type="entry name" value="PAXILLIN-LIKE PROTEIN 1"/>
    <property type="match status" value="1"/>
</dbReference>
<dbReference type="Gene3D" id="1.10.472.10">
    <property type="entry name" value="Cyclin-like"/>
    <property type="match status" value="1"/>
</dbReference>